<evidence type="ECO:0000256" key="9">
    <source>
        <dbReference type="SAM" id="MobiDB-lite"/>
    </source>
</evidence>
<evidence type="ECO:0000256" key="3">
    <source>
        <dbReference type="ARBA" id="ARBA00006060"/>
    </source>
</evidence>
<name>A0A0V0J1S1_SCHSO</name>
<evidence type="ECO:0000256" key="1">
    <source>
        <dbReference type="ARBA" id="ARBA00002812"/>
    </source>
</evidence>
<feature type="compositionally biased region" description="Polar residues" evidence="9">
    <location>
        <begin position="208"/>
        <end position="233"/>
    </location>
</feature>
<evidence type="ECO:0000256" key="4">
    <source>
        <dbReference type="ARBA" id="ARBA00022692"/>
    </source>
</evidence>
<feature type="transmembrane region" description="Helical" evidence="10">
    <location>
        <begin position="123"/>
        <end position="145"/>
    </location>
</feature>
<reference evidence="11" key="1">
    <citation type="submission" date="2016-01" db="EMBL/GenBank/DDBJ databases">
        <title>Reference transcriptome for the parasite Schistocephalus solidus: insights into the molecular evolution of parasitism.</title>
        <authorList>
            <person name="Hebert F.O."/>
            <person name="Grambauer S."/>
            <person name="Barber I."/>
            <person name="Landry C.R."/>
            <person name="Aubin-Horth N."/>
        </authorList>
    </citation>
    <scope>NUCLEOTIDE SEQUENCE</scope>
</reference>
<comment type="function">
    <text evidence="1">Plays a role in mitochondrial morphogenesis.</text>
</comment>
<evidence type="ECO:0000256" key="7">
    <source>
        <dbReference type="ARBA" id="ARBA00023128"/>
    </source>
</evidence>
<feature type="region of interest" description="Disordered" evidence="9">
    <location>
        <begin position="207"/>
        <end position="233"/>
    </location>
</feature>
<keyword evidence="7" id="KW-0496">Mitochondrion</keyword>
<sequence>STLTGGCISLVNRQSPPSEMIEMLSGKKTFAVIRAVYENRNSPEDFVRELDFVLEKNVNVVIIEPDDLGEVTWRWIRAGNWLHKTAVLSGFAAMAGTCLAVYFEGRNPGRLSSLAVMPLSTGIHLLPGIFFGLMSVSSASLYTLFWQWDPCSKYQVAKSLSALPPRIAAAALNLDNGSPMASTCSYTASPAASIDARLSSGEEVDVSVPSSTTPPLHSNVGRGSNGSRQNRSQHCLSCGHHQQIDEGGSANRPVVLVRRDDFYRKLVHNSVSLTAAVCVCLALLRLRPGRLGAGSTL</sequence>
<evidence type="ECO:0000256" key="10">
    <source>
        <dbReference type="SAM" id="Phobius"/>
    </source>
</evidence>
<keyword evidence="6 10" id="KW-1133">Transmembrane helix</keyword>
<dbReference type="GO" id="GO:0007007">
    <property type="term" value="P:inner mitochondrial membrane organization"/>
    <property type="evidence" value="ECO:0007669"/>
    <property type="project" value="TreeGrafter"/>
</dbReference>
<evidence type="ECO:0000256" key="5">
    <source>
        <dbReference type="ARBA" id="ARBA00022792"/>
    </source>
</evidence>
<dbReference type="Pfam" id="PF14972">
    <property type="entry name" value="Mito_morph_reg"/>
    <property type="match status" value="1"/>
</dbReference>
<comment type="subcellular location">
    <subcellularLocation>
        <location evidence="2">Mitochondrion inner membrane</location>
        <topology evidence="2">Multi-pass membrane protein</topology>
    </subcellularLocation>
</comment>
<feature type="transmembrane region" description="Helical" evidence="10">
    <location>
        <begin position="266"/>
        <end position="286"/>
    </location>
</feature>
<evidence type="ECO:0000256" key="8">
    <source>
        <dbReference type="ARBA" id="ARBA00023136"/>
    </source>
</evidence>
<organism evidence="11">
    <name type="scientific">Schistocephalus solidus</name>
    <name type="common">Tapeworm</name>
    <dbReference type="NCBI Taxonomy" id="70667"/>
    <lineage>
        <taxon>Eukaryota</taxon>
        <taxon>Metazoa</taxon>
        <taxon>Spiralia</taxon>
        <taxon>Lophotrochozoa</taxon>
        <taxon>Platyhelminthes</taxon>
        <taxon>Cestoda</taxon>
        <taxon>Eucestoda</taxon>
        <taxon>Diphyllobothriidea</taxon>
        <taxon>Diphyllobothriidae</taxon>
        <taxon>Schistocephalus</taxon>
    </lineage>
</organism>
<protein>
    <submittedName>
        <fullName evidence="11">Transmembrane protein 11</fullName>
    </submittedName>
</protein>
<keyword evidence="5" id="KW-0999">Mitochondrion inner membrane</keyword>
<evidence type="ECO:0000256" key="6">
    <source>
        <dbReference type="ARBA" id="ARBA00022989"/>
    </source>
</evidence>
<keyword evidence="4 10" id="KW-0812">Transmembrane</keyword>
<feature type="transmembrane region" description="Helical" evidence="10">
    <location>
        <begin position="81"/>
        <end position="103"/>
    </location>
</feature>
<dbReference type="GO" id="GO:0005743">
    <property type="term" value="C:mitochondrial inner membrane"/>
    <property type="evidence" value="ECO:0007669"/>
    <property type="project" value="UniProtKB-SubCell"/>
</dbReference>
<dbReference type="InterPro" id="IPR026120">
    <property type="entry name" value="TMEM11"/>
</dbReference>
<keyword evidence="8 10" id="KW-0472">Membrane</keyword>
<accession>A0A0V0J1S1</accession>
<evidence type="ECO:0000313" key="11">
    <source>
        <dbReference type="EMBL" id="JAP59638.1"/>
    </source>
</evidence>
<dbReference type="AlphaFoldDB" id="A0A0V0J1S1"/>
<gene>
    <name evidence="11" type="primary">TMM11</name>
    <name evidence="11" type="ORF">TR164257</name>
</gene>
<evidence type="ECO:0000256" key="2">
    <source>
        <dbReference type="ARBA" id="ARBA00004448"/>
    </source>
</evidence>
<feature type="non-terminal residue" evidence="11">
    <location>
        <position position="1"/>
    </location>
</feature>
<dbReference type="PANTHER" id="PTHR15099:SF2">
    <property type="entry name" value="TRANSMEMBRANE PROTEIN 11, MITOCHONDRIAL"/>
    <property type="match status" value="1"/>
</dbReference>
<comment type="similarity">
    <text evidence="3">Belongs to the TMEM11 family.</text>
</comment>
<dbReference type="EMBL" id="GEEE01003587">
    <property type="protein sequence ID" value="JAP59638.1"/>
    <property type="molecule type" value="Transcribed_RNA"/>
</dbReference>
<proteinExistence type="inferred from homology"/>
<dbReference type="PANTHER" id="PTHR15099">
    <property type="entry name" value="PROTEIN PM1"/>
    <property type="match status" value="1"/>
</dbReference>